<keyword evidence="6" id="KW-0443">Lipid metabolism</keyword>
<dbReference type="AlphaFoldDB" id="A0AAD5DTZ8"/>
<dbReference type="PIRSF" id="PIRSF000429">
    <property type="entry name" value="Ac-CoA_Ac_transf"/>
    <property type="match status" value="1"/>
</dbReference>
<dbReference type="PANTHER" id="PTHR43853:SF8">
    <property type="entry name" value="3-KETOACYL-COA THIOLASE, PEROXISOMAL"/>
    <property type="match status" value="1"/>
</dbReference>
<evidence type="ECO:0000259" key="14">
    <source>
        <dbReference type="Pfam" id="PF02803"/>
    </source>
</evidence>
<evidence type="ECO:0000256" key="4">
    <source>
        <dbReference type="ARBA" id="ARBA00022832"/>
    </source>
</evidence>
<keyword evidence="12" id="KW-0732">Signal</keyword>
<dbReference type="NCBIfam" id="TIGR01930">
    <property type="entry name" value="AcCoA-C-Actrans"/>
    <property type="match status" value="1"/>
</dbReference>
<evidence type="ECO:0000256" key="7">
    <source>
        <dbReference type="ARBA" id="ARBA00023140"/>
    </source>
</evidence>
<dbReference type="InterPro" id="IPR020617">
    <property type="entry name" value="Thiolase_C"/>
</dbReference>
<evidence type="ECO:0000256" key="11">
    <source>
        <dbReference type="RuleBase" id="RU003557"/>
    </source>
</evidence>
<feature type="domain" description="Thiolase C-terminal" evidence="14">
    <location>
        <begin position="216"/>
        <end position="338"/>
    </location>
</feature>
<name>A0AAD5DTZ8_9CHLO</name>
<keyword evidence="8 11" id="KW-0012">Acyltransferase</keyword>
<dbReference type="PROSITE" id="PS00737">
    <property type="entry name" value="THIOLASE_2"/>
    <property type="match status" value="1"/>
</dbReference>
<dbReference type="InterPro" id="IPR020613">
    <property type="entry name" value="Thiolase_CS"/>
</dbReference>
<evidence type="ECO:0000256" key="3">
    <source>
        <dbReference type="ARBA" id="ARBA00022679"/>
    </source>
</evidence>
<organism evidence="15 16">
    <name type="scientific">Chlorella ohadii</name>
    <dbReference type="NCBI Taxonomy" id="2649997"/>
    <lineage>
        <taxon>Eukaryota</taxon>
        <taxon>Viridiplantae</taxon>
        <taxon>Chlorophyta</taxon>
        <taxon>core chlorophytes</taxon>
        <taxon>Trebouxiophyceae</taxon>
        <taxon>Chlorellales</taxon>
        <taxon>Chlorellaceae</taxon>
        <taxon>Chlorella clade</taxon>
        <taxon>Chlorella</taxon>
    </lineage>
</organism>
<evidence type="ECO:0000313" key="15">
    <source>
        <dbReference type="EMBL" id="KAI7842236.1"/>
    </source>
</evidence>
<dbReference type="InterPro" id="IPR016039">
    <property type="entry name" value="Thiolase-like"/>
</dbReference>
<dbReference type="PROSITE" id="PS00099">
    <property type="entry name" value="THIOLASE_3"/>
    <property type="match status" value="1"/>
</dbReference>
<feature type="chain" id="PRO_5042057452" description="acetyl-CoA C-acyltransferase" evidence="12">
    <location>
        <begin position="27"/>
        <end position="364"/>
    </location>
</feature>
<comment type="caution">
    <text evidence="15">The sequence shown here is derived from an EMBL/GenBank/DDBJ whole genome shotgun (WGS) entry which is preliminary data.</text>
</comment>
<evidence type="ECO:0000256" key="5">
    <source>
        <dbReference type="ARBA" id="ARBA00022946"/>
    </source>
</evidence>
<keyword evidence="7" id="KW-0576">Peroxisome</keyword>
<gene>
    <name evidence="15" type="ORF">COHA_004149</name>
</gene>
<reference evidence="15" key="1">
    <citation type="submission" date="2020-11" db="EMBL/GenBank/DDBJ databases">
        <title>Chlorella ohadii genome sequencing and assembly.</title>
        <authorList>
            <person name="Murik O."/>
            <person name="Treves H."/>
            <person name="Kedem I."/>
            <person name="Shotland Y."/>
            <person name="Kaplan A."/>
        </authorList>
    </citation>
    <scope>NUCLEOTIDE SEQUENCE</scope>
    <source>
        <strain evidence="15">1</strain>
    </source>
</reference>
<dbReference type="Pfam" id="PF00108">
    <property type="entry name" value="Thiolase_N"/>
    <property type="match status" value="1"/>
</dbReference>
<evidence type="ECO:0000256" key="1">
    <source>
        <dbReference type="ARBA" id="ARBA00004275"/>
    </source>
</evidence>
<dbReference type="EC" id="2.3.1.16" evidence="9"/>
<comment type="similarity">
    <text evidence="2 11">Belongs to the thiolase-like superfamily. Thiolase family.</text>
</comment>
<feature type="active site" description="Proton acceptor" evidence="10">
    <location>
        <position position="325"/>
    </location>
</feature>
<dbReference type="SUPFAM" id="SSF53901">
    <property type="entry name" value="Thiolase-like"/>
    <property type="match status" value="1"/>
</dbReference>
<dbReference type="InterPro" id="IPR050215">
    <property type="entry name" value="Thiolase-like_sf_Thiolase"/>
</dbReference>
<dbReference type="PANTHER" id="PTHR43853">
    <property type="entry name" value="3-KETOACYL-COA THIOLASE, PEROXISOMAL"/>
    <property type="match status" value="1"/>
</dbReference>
<dbReference type="GO" id="GO:0010124">
    <property type="term" value="P:phenylacetate catabolic process"/>
    <property type="evidence" value="ECO:0007669"/>
    <property type="project" value="TreeGrafter"/>
</dbReference>
<sequence length="364" mass="37510">MLWQRAGVSLPCRMAMFLAGFPVSVPVHTVNRQCCSGLQAVAQVAAAIRGGLITVGIAGGVESMSTNPMPAKNWQEPVNPRLAGNQGALDCLLPMGIAASENVAARFGVSRQEQDEFAAASHRKAAAAQAAGKFQQEIVPVPTLLKDASTGEERQVVLDRDDGIRPGTTPASLAQLKPAFKQGGSTTAGNSSQMSDGAAALMLMTRSEAARRGLPVLGVFKSFAAVGVPPAILGIGPTVAIPAALEKAGIGPEDVAVYEINEAFASQAAYCVRCLGLDPAKVNPNGGAIALGHPLGCTGARQVVTLLHELQRRGRTARFGVVSMCIGSGMGAAAVFERGDGADAMPRRPMFTQRTGLSCDAAVN</sequence>
<evidence type="ECO:0000256" key="2">
    <source>
        <dbReference type="ARBA" id="ARBA00010982"/>
    </source>
</evidence>
<evidence type="ECO:0000256" key="6">
    <source>
        <dbReference type="ARBA" id="ARBA00023098"/>
    </source>
</evidence>
<dbReference type="InterPro" id="IPR020610">
    <property type="entry name" value="Thiolase_AS"/>
</dbReference>
<keyword evidence="16" id="KW-1185">Reference proteome</keyword>
<feature type="domain" description="Thiolase N-terminal" evidence="13">
    <location>
        <begin position="6"/>
        <end position="207"/>
    </location>
</feature>
<dbReference type="Pfam" id="PF02803">
    <property type="entry name" value="Thiolase_C"/>
    <property type="match status" value="1"/>
</dbReference>
<dbReference type="Proteomes" id="UP001205105">
    <property type="component" value="Unassembled WGS sequence"/>
</dbReference>
<evidence type="ECO:0000256" key="8">
    <source>
        <dbReference type="ARBA" id="ARBA00023315"/>
    </source>
</evidence>
<evidence type="ECO:0000256" key="9">
    <source>
        <dbReference type="ARBA" id="ARBA00024073"/>
    </source>
</evidence>
<dbReference type="GO" id="GO:0005777">
    <property type="term" value="C:peroxisome"/>
    <property type="evidence" value="ECO:0007669"/>
    <property type="project" value="UniProtKB-SubCell"/>
</dbReference>
<dbReference type="GO" id="GO:0003988">
    <property type="term" value="F:acetyl-CoA C-acyltransferase activity"/>
    <property type="evidence" value="ECO:0007669"/>
    <property type="project" value="UniProtKB-EC"/>
</dbReference>
<proteinExistence type="inferred from homology"/>
<feature type="active site" description="Proton acceptor" evidence="10">
    <location>
        <position position="293"/>
    </location>
</feature>
<evidence type="ECO:0000313" key="16">
    <source>
        <dbReference type="Proteomes" id="UP001205105"/>
    </source>
</evidence>
<feature type="signal peptide" evidence="12">
    <location>
        <begin position="1"/>
        <end position="26"/>
    </location>
</feature>
<evidence type="ECO:0000256" key="12">
    <source>
        <dbReference type="SAM" id="SignalP"/>
    </source>
</evidence>
<dbReference type="InterPro" id="IPR020616">
    <property type="entry name" value="Thiolase_N"/>
</dbReference>
<dbReference type="EMBL" id="JADXDR010000054">
    <property type="protein sequence ID" value="KAI7842236.1"/>
    <property type="molecule type" value="Genomic_DNA"/>
</dbReference>
<feature type="active site" description="Acyl-thioester intermediate" evidence="10">
    <location>
        <position position="34"/>
    </location>
</feature>
<dbReference type="CDD" id="cd00751">
    <property type="entry name" value="thiolase"/>
    <property type="match status" value="1"/>
</dbReference>
<accession>A0AAD5DTZ8</accession>
<dbReference type="Gene3D" id="3.40.47.10">
    <property type="match status" value="1"/>
</dbReference>
<dbReference type="GO" id="GO:0006635">
    <property type="term" value="P:fatty acid beta-oxidation"/>
    <property type="evidence" value="ECO:0007669"/>
    <property type="project" value="TreeGrafter"/>
</dbReference>
<protein>
    <recommendedName>
        <fullName evidence="9">acetyl-CoA C-acyltransferase</fullName>
        <ecNumber evidence="9">2.3.1.16</ecNumber>
    </recommendedName>
</protein>
<evidence type="ECO:0000259" key="13">
    <source>
        <dbReference type="Pfam" id="PF00108"/>
    </source>
</evidence>
<keyword evidence="4" id="KW-0276">Fatty acid metabolism</keyword>
<keyword evidence="3 11" id="KW-0808">Transferase</keyword>
<dbReference type="InterPro" id="IPR002155">
    <property type="entry name" value="Thiolase"/>
</dbReference>
<keyword evidence="5" id="KW-0809">Transit peptide</keyword>
<evidence type="ECO:0000256" key="10">
    <source>
        <dbReference type="PIRSR" id="PIRSR000429-1"/>
    </source>
</evidence>
<comment type="subcellular location">
    <subcellularLocation>
        <location evidence="1">Peroxisome</location>
    </subcellularLocation>
</comment>